<gene>
    <name evidence="2" type="ORF">DJ52_08305</name>
</gene>
<feature type="transmembrane region" description="Helical" evidence="1">
    <location>
        <begin position="251"/>
        <end position="273"/>
    </location>
</feature>
<reference evidence="2 3" key="1">
    <citation type="submission" date="2014-04" db="EMBL/GenBank/DDBJ databases">
        <title>Whole genome sequence of 'Brachyspira hampsonii' D13-03603F2.</title>
        <authorList>
            <person name="Patterson A.H."/>
            <person name="Chaban B."/>
            <person name="Fernando C."/>
            <person name="Harding J.C."/>
            <person name="Hill J.E."/>
        </authorList>
    </citation>
    <scope>NUCLEOTIDE SEQUENCE [LARGE SCALE GENOMIC DNA]</scope>
    <source>
        <strain evidence="2 3">D13-03603F2</strain>
    </source>
</reference>
<organism evidence="2 3">
    <name type="scientific">Brachyspira murdochii</name>
    <dbReference type="NCBI Taxonomy" id="84378"/>
    <lineage>
        <taxon>Bacteria</taxon>
        <taxon>Pseudomonadati</taxon>
        <taxon>Spirochaetota</taxon>
        <taxon>Spirochaetia</taxon>
        <taxon>Brachyspirales</taxon>
        <taxon>Brachyspiraceae</taxon>
        <taxon>Brachyspira</taxon>
    </lineage>
</organism>
<proteinExistence type="predicted"/>
<keyword evidence="1" id="KW-0812">Transmembrane</keyword>
<protein>
    <submittedName>
        <fullName evidence="2">Uncharacterized protein</fullName>
    </submittedName>
</protein>
<dbReference type="Proteomes" id="UP000238924">
    <property type="component" value="Unassembled WGS sequence"/>
</dbReference>
<feature type="transmembrane region" description="Helical" evidence="1">
    <location>
        <begin position="285"/>
        <end position="310"/>
    </location>
</feature>
<dbReference type="EMBL" id="JJMJ01000129">
    <property type="protein sequence ID" value="PPS21854.1"/>
    <property type="molecule type" value="Genomic_DNA"/>
</dbReference>
<feature type="transmembrane region" description="Helical" evidence="1">
    <location>
        <begin position="316"/>
        <end position="339"/>
    </location>
</feature>
<feature type="transmembrane region" description="Helical" evidence="1">
    <location>
        <begin position="175"/>
        <end position="193"/>
    </location>
</feature>
<evidence type="ECO:0000256" key="1">
    <source>
        <dbReference type="SAM" id="Phobius"/>
    </source>
</evidence>
<feature type="transmembrane region" description="Helical" evidence="1">
    <location>
        <begin position="111"/>
        <end position="127"/>
    </location>
</feature>
<evidence type="ECO:0000313" key="2">
    <source>
        <dbReference type="EMBL" id="PPS21854.1"/>
    </source>
</evidence>
<name>A0ABX5B3G6_9SPIR</name>
<sequence>MEINGLESIIDNFYKDDKLNKEAVINYIYTNKSITDYSYGVRVKYYDKIFRNNDLYGVYIDSNKVIHDNNFIKKIEFDGAGSPFGNLISSKVIDETEKIDNINYILKVKKIFHVNIFIFLLLYLFLIKKERIKSFIKKLKIYNKNIEFNVSSFIILGYLYLIIPYMIFLFGWTKYYISIPFIILLIITLYLMIKKTLLTYNKVYSINLLVLISVILIILSFVIVLGIGELFPQSGDMRNGRNAVIRDLINFSWPIIYPENGFGFVYYFAHWAVPSIIGKIFSIQIALLVLVLWSFIGIFIFFILIINILNIKNNKYILISLVIFIFFGSIPYSAGGIFIEYTSITTQIYHLFNQSIAIW</sequence>
<keyword evidence="1" id="KW-0472">Membrane</keyword>
<feature type="non-terminal residue" evidence="2">
    <location>
        <position position="359"/>
    </location>
</feature>
<feature type="transmembrane region" description="Helical" evidence="1">
    <location>
        <begin position="148"/>
        <end position="169"/>
    </location>
</feature>
<keyword evidence="3" id="KW-1185">Reference proteome</keyword>
<comment type="caution">
    <text evidence="2">The sequence shown here is derived from an EMBL/GenBank/DDBJ whole genome shotgun (WGS) entry which is preliminary data.</text>
</comment>
<feature type="transmembrane region" description="Helical" evidence="1">
    <location>
        <begin position="205"/>
        <end position="231"/>
    </location>
</feature>
<accession>A0ABX5B3G6</accession>
<evidence type="ECO:0000313" key="3">
    <source>
        <dbReference type="Proteomes" id="UP000238924"/>
    </source>
</evidence>
<keyword evidence="1" id="KW-1133">Transmembrane helix</keyword>